<evidence type="ECO:0000256" key="3">
    <source>
        <dbReference type="ARBA" id="ARBA00023134"/>
    </source>
</evidence>
<dbReference type="Gene3D" id="3.40.50.1440">
    <property type="entry name" value="Tubulin/FtsZ, GTPase domain"/>
    <property type="match status" value="1"/>
</dbReference>
<dbReference type="Gene3D" id="3.30.1330.20">
    <property type="entry name" value="Tubulin/FtsZ, C-terminal domain"/>
    <property type="match status" value="1"/>
</dbReference>
<dbReference type="SMART" id="SM00864">
    <property type="entry name" value="Tubulin"/>
    <property type="match status" value="1"/>
</dbReference>
<organism evidence="9 10">
    <name type="scientific">Massilia phyllostachyos</name>
    <dbReference type="NCBI Taxonomy" id="2898585"/>
    <lineage>
        <taxon>Bacteria</taxon>
        <taxon>Pseudomonadati</taxon>
        <taxon>Pseudomonadota</taxon>
        <taxon>Betaproteobacteria</taxon>
        <taxon>Burkholderiales</taxon>
        <taxon>Oxalobacteraceae</taxon>
        <taxon>Telluria group</taxon>
        <taxon>Massilia</taxon>
    </lineage>
</organism>
<dbReference type="SUPFAM" id="SSF55307">
    <property type="entry name" value="Tubulin C-terminal domain-like"/>
    <property type="match status" value="1"/>
</dbReference>
<dbReference type="PRINTS" id="PR00423">
    <property type="entry name" value="CELLDVISFTSZ"/>
</dbReference>
<dbReference type="InterPro" id="IPR024757">
    <property type="entry name" value="FtsZ_C"/>
</dbReference>
<dbReference type="RefSeq" id="WP_231059349.1">
    <property type="nucleotide sequence ID" value="NZ_JAJNOC010000006.1"/>
</dbReference>
<feature type="binding site" evidence="4">
    <location>
        <begin position="106"/>
        <end position="108"/>
    </location>
    <ligand>
        <name>GTP</name>
        <dbReference type="ChEBI" id="CHEBI:37565"/>
    </ligand>
</feature>
<dbReference type="EMBL" id="JAJNOC010000006">
    <property type="protein sequence ID" value="MCD2518055.1"/>
    <property type="molecule type" value="Genomic_DNA"/>
</dbReference>
<dbReference type="InterPro" id="IPR003008">
    <property type="entry name" value="Tubulin_FtsZ_GTPase"/>
</dbReference>
<keyword evidence="4 6" id="KW-0717">Septation</keyword>
<dbReference type="InterPro" id="IPR020805">
    <property type="entry name" value="Cell_div_FtsZ_CS"/>
</dbReference>
<feature type="domain" description="Tubulin/FtsZ 2-layer sandwich" evidence="8">
    <location>
        <begin position="204"/>
        <end position="322"/>
    </location>
</feature>
<protein>
    <recommendedName>
        <fullName evidence="4 5">Cell division protein FtsZ</fullName>
    </recommendedName>
</protein>
<evidence type="ECO:0000313" key="9">
    <source>
        <dbReference type="EMBL" id="MCD2518055.1"/>
    </source>
</evidence>
<keyword evidence="4" id="KW-0963">Cytoplasm</keyword>
<feature type="binding site" evidence="4">
    <location>
        <position position="184"/>
    </location>
    <ligand>
        <name>GTP</name>
        <dbReference type="ChEBI" id="CHEBI:37565"/>
    </ligand>
</feature>
<feature type="domain" description="Tubulin/FtsZ GTPase" evidence="7">
    <location>
        <begin position="14"/>
        <end position="202"/>
    </location>
</feature>
<dbReference type="NCBIfam" id="TIGR00065">
    <property type="entry name" value="ftsZ"/>
    <property type="match status" value="1"/>
</dbReference>
<dbReference type="GO" id="GO:0051301">
    <property type="term" value="P:cell division"/>
    <property type="evidence" value="ECO:0007669"/>
    <property type="project" value="UniProtKB-KW"/>
</dbReference>
<dbReference type="PANTHER" id="PTHR30314:SF3">
    <property type="entry name" value="MITOCHONDRIAL DIVISION PROTEIN FSZA"/>
    <property type="match status" value="1"/>
</dbReference>
<dbReference type="InterPro" id="IPR045061">
    <property type="entry name" value="FtsZ/CetZ"/>
</dbReference>
<sequence length="400" mass="41610">MEFDMVDNASLGTVIKVVGVGGAGGNAVQHMINKGVSGVEFIAANTDAQALAVSGANNIIQIGESGLGAGMRPEVGRQLAEQSRSRIEDALRGAHMVFIAAGMGGGTGTGAAPIVAEVAKTMGALTVAVVSKPFSYEGDKCMQVAEAGLEELTKHVDSLIVILNEKLEDIYEDESMLDWMKHADDVLNNAVAGIAEIINVPGHINVDFNDVKTIMSEQGKAMMGTATAAGVDRARIAAEQAVASPLLDGIDLSGAKGVLVNVTASRGLKGKEIKEVMAAVRAFAAPDASIAQGIAYDDAMGDELRVTVVATGLGKNKKMQLVQPQQVLRTGTHGYNAPVMAGAATVTGNVTMGHAQGDAMGGMKQPAVWRREQASEQVQAMQRNGVETYDIPAFLRKQAD</sequence>
<evidence type="ECO:0000256" key="6">
    <source>
        <dbReference type="RuleBase" id="RU000631"/>
    </source>
</evidence>
<keyword evidence="10" id="KW-1185">Reference proteome</keyword>
<name>A0ABS8Q8G1_9BURK</name>
<comment type="caution">
    <text evidence="4">Lacks conserved residue(s) required for the propagation of feature annotation.</text>
</comment>
<evidence type="ECO:0000259" key="7">
    <source>
        <dbReference type="SMART" id="SM00864"/>
    </source>
</evidence>
<dbReference type="Pfam" id="PF00091">
    <property type="entry name" value="Tubulin"/>
    <property type="match status" value="1"/>
</dbReference>
<comment type="subunit">
    <text evidence="4">Homodimer. Polymerizes to form a dynamic ring structure in a strictly GTP-dependent manner. Interacts directly with several other division proteins.</text>
</comment>
<dbReference type="PANTHER" id="PTHR30314">
    <property type="entry name" value="CELL DIVISION PROTEIN FTSZ-RELATED"/>
    <property type="match status" value="1"/>
</dbReference>
<keyword evidence="4 6" id="KW-0132">Cell division</keyword>
<comment type="similarity">
    <text evidence="1 4 6">Belongs to the FtsZ family.</text>
</comment>
<dbReference type="Pfam" id="PF12327">
    <property type="entry name" value="FtsZ_C"/>
    <property type="match status" value="1"/>
</dbReference>
<evidence type="ECO:0000256" key="5">
    <source>
        <dbReference type="NCBIfam" id="TIGR00065"/>
    </source>
</evidence>
<dbReference type="InterPro" id="IPR037103">
    <property type="entry name" value="Tubulin/FtsZ-like_C"/>
</dbReference>
<comment type="caution">
    <text evidence="9">The sequence shown here is derived from an EMBL/GenBank/DDBJ whole genome shotgun (WGS) entry which is preliminary data.</text>
</comment>
<comment type="subcellular location">
    <subcellularLocation>
        <location evidence="4">Cytoplasm</location>
    </subcellularLocation>
    <text evidence="4">Assembles at midcell at the inner surface of the cytoplasmic membrane.</text>
</comment>
<dbReference type="HAMAP" id="MF_00909">
    <property type="entry name" value="FtsZ"/>
    <property type="match status" value="1"/>
</dbReference>
<gene>
    <name evidence="4 9" type="primary">ftsZ</name>
    <name evidence="9" type="ORF">LQ564_17225</name>
</gene>
<dbReference type="Proteomes" id="UP001179361">
    <property type="component" value="Unassembled WGS sequence"/>
</dbReference>
<accession>A0ABS8Q8G1</accession>
<dbReference type="SUPFAM" id="SSF52490">
    <property type="entry name" value="Tubulin nucleotide-binding domain-like"/>
    <property type="match status" value="1"/>
</dbReference>
<dbReference type="InterPro" id="IPR000158">
    <property type="entry name" value="Cell_div_FtsZ"/>
</dbReference>
<dbReference type="InterPro" id="IPR008280">
    <property type="entry name" value="Tub_FtsZ_C"/>
</dbReference>
<dbReference type="SMART" id="SM00865">
    <property type="entry name" value="Tubulin_C"/>
    <property type="match status" value="1"/>
</dbReference>
<dbReference type="PROSITE" id="PS01135">
    <property type="entry name" value="FTSZ_2"/>
    <property type="match status" value="1"/>
</dbReference>
<dbReference type="InterPro" id="IPR036525">
    <property type="entry name" value="Tubulin/FtsZ_GTPase_sf"/>
</dbReference>
<evidence type="ECO:0000259" key="8">
    <source>
        <dbReference type="SMART" id="SM00865"/>
    </source>
</evidence>
<evidence type="ECO:0000256" key="2">
    <source>
        <dbReference type="ARBA" id="ARBA00022741"/>
    </source>
</evidence>
<feature type="binding site" evidence="4">
    <location>
        <position position="137"/>
    </location>
    <ligand>
        <name>GTP</name>
        <dbReference type="ChEBI" id="CHEBI:37565"/>
    </ligand>
</feature>
<evidence type="ECO:0000256" key="1">
    <source>
        <dbReference type="ARBA" id="ARBA00009690"/>
    </source>
</evidence>
<reference evidence="9" key="1">
    <citation type="submission" date="2021-11" db="EMBL/GenBank/DDBJ databases">
        <title>The complete genome of Massilia sp sp. G4R7.</title>
        <authorList>
            <person name="Liu L."/>
            <person name="Yue J."/>
            <person name="Yuan J."/>
            <person name="Yang F."/>
            <person name="Li L."/>
        </authorList>
    </citation>
    <scope>NUCLEOTIDE SEQUENCE</scope>
    <source>
        <strain evidence="9">G4R7</strain>
    </source>
</reference>
<evidence type="ECO:0000256" key="4">
    <source>
        <dbReference type="HAMAP-Rule" id="MF_00909"/>
    </source>
</evidence>
<feature type="binding site" evidence="4">
    <location>
        <begin position="22"/>
        <end position="26"/>
    </location>
    <ligand>
        <name>GTP</name>
        <dbReference type="ChEBI" id="CHEBI:37565"/>
    </ligand>
</feature>
<evidence type="ECO:0000313" key="10">
    <source>
        <dbReference type="Proteomes" id="UP001179361"/>
    </source>
</evidence>
<keyword evidence="4 6" id="KW-0131">Cell cycle</keyword>
<dbReference type="CDD" id="cd02201">
    <property type="entry name" value="FtsZ_type1"/>
    <property type="match status" value="1"/>
</dbReference>
<dbReference type="InterPro" id="IPR018316">
    <property type="entry name" value="Tubulin/FtsZ_2-layer-sand-dom"/>
</dbReference>
<proteinExistence type="inferred from homology"/>
<keyword evidence="2 4" id="KW-0547">Nucleotide-binding</keyword>
<comment type="function">
    <text evidence="4 6">Essential cell division protein that forms a contractile ring structure (Z ring) at the future cell division site. The regulation of the ring assembly controls the timing and the location of cell division. One of the functions of the FtsZ ring is to recruit other cell division proteins to the septum to produce a new cell wall between the dividing cells. Binds GTP and shows GTPase activity.</text>
</comment>
<keyword evidence="3 4" id="KW-0342">GTP-binding</keyword>